<comment type="caution">
    <text evidence="3">The sequence shown here is derived from an EMBL/GenBank/DDBJ whole genome shotgun (WGS) entry which is preliminary data.</text>
</comment>
<organism evidence="3 4">
    <name type="scientific">Methylomonas koyamae</name>
    <dbReference type="NCBI Taxonomy" id="702114"/>
    <lineage>
        <taxon>Bacteria</taxon>
        <taxon>Pseudomonadati</taxon>
        <taxon>Pseudomonadota</taxon>
        <taxon>Gammaproteobacteria</taxon>
        <taxon>Methylococcales</taxon>
        <taxon>Methylococcaceae</taxon>
        <taxon>Methylomonas</taxon>
    </lineage>
</organism>
<dbReference type="Proteomes" id="UP000077734">
    <property type="component" value="Unassembled WGS sequence"/>
</dbReference>
<evidence type="ECO:0000256" key="2">
    <source>
        <dbReference type="ARBA" id="ARBA00022649"/>
    </source>
</evidence>
<comment type="similarity">
    <text evidence="1">Belongs to the RelE toxin family.</text>
</comment>
<evidence type="ECO:0000313" key="4">
    <source>
        <dbReference type="Proteomes" id="UP000077734"/>
    </source>
</evidence>
<dbReference type="Pfam" id="PF05016">
    <property type="entry name" value="ParE_toxin"/>
    <property type="match status" value="1"/>
</dbReference>
<keyword evidence="4" id="KW-1185">Reference proteome</keyword>
<dbReference type="AlphaFoldDB" id="A0AA91I4F2"/>
<gene>
    <name evidence="3" type="ORF">A1356_16200</name>
</gene>
<evidence type="ECO:0000256" key="1">
    <source>
        <dbReference type="ARBA" id="ARBA00006226"/>
    </source>
</evidence>
<dbReference type="InterPro" id="IPR051803">
    <property type="entry name" value="TA_system_RelE-like_toxin"/>
</dbReference>
<dbReference type="InterPro" id="IPR007712">
    <property type="entry name" value="RelE/ParE_toxin"/>
</dbReference>
<dbReference type="RefSeq" id="WP_064023796.1">
    <property type="nucleotide sequence ID" value="NZ_LUUL01000093.1"/>
</dbReference>
<sequence>MSQIVWLPDALMDVERLRAFLQEKNPKAAARAGQTLRDGASALAGFPQIGRPMNDGSERRELFLPFGAGAYVLRYRINGDTVVIIRVWHSKEKREA</sequence>
<keyword evidence="2" id="KW-1277">Toxin-antitoxin system</keyword>
<dbReference type="PANTHER" id="PTHR33755">
    <property type="entry name" value="TOXIN PARE1-RELATED"/>
    <property type="match status" value="1"/>
</dbReference>
<accession>A0AA91I4F2</accession>
<dbReference type="PANTHER" id="PTHR33755:SF7">
    <property type="entry name" value="TOXIN MODULE OF TOXIN-ANTITOXIN SYSTEM RELE_STBE FAMILY"/>
    <property type="match status" value="1"/>
</dbReference>
<evidence type="ECO:0000313" key="3">
    <source>
        <dbReference type="EMBL" id="OAI24222.1"/>
    </source>
</evidence>
<reference evidence="3 4" key="1">
    <citation type="submission" date="2016-03" db="EMBL/GenBank/DDBJ databases">
        <authorList>
            <person name="Heylen K."/>
            <person name="De Vos P."/>
            <person name="Vekeman B."/>
        </authorList>
    </citation>
    <scope>NUCLEOTIDE SEQUENCE [LARGE SCALE GENOMIC DNA]</scope>
    <source>
        <strain evidence="3 4">R-49807</strain>
    </source>
</reference>
<dbReference type="EMBL" id="LUUL01000093">
    <property type="protein sequence ID" value="OAI24222.1"/>
    <property type="molecule type" value="Genomic_DNA"/>
</dbReference>
<name>A0AA91I4F2_9GAMM</name>
<proteinExistence type="inferred from homology"/>
<protein>
    <submittedName>
        <fullName evidence="3">Plasmid stabilization protein</fullName>
    </submittedName>
</protein>
<dbReference type="InterPro" id="IPR035093">
    <property type="entry name" value="RelE/ParE_toxin_dom_sf"/>
</dbReference>
<dbReference type="Gene3D" id="3.30.2310.20">
    <property type="entry name" value="RelE-like"/>
    <property type="match status" value="1"/>
</dbReference>